<keyword evidence="7" id="KW-0969">Cilium</keyword>
<evidence type="ECO:0000256" key="12">
    <source>
        <dbReference type="SAM" id="Phobius"/>
    </source>
</evidence>
<dbReference type="GO" id="GO:0060170">
    <property type="term" value="C:ciliary membrane"/>
    <property type="evidence" value="ECO:0007669"/>
    <property type="project" value="UniProtKB-SubCell"/>
</dbReference>
<dbReference type="Proteomes" id="UP000186922">
    <property type="component" value="Unassembled WGS sequence"/>
</dbReference>
<dbReference type="EMBL" id="BDGG01000018">
    <property type="protein sequence ID" value="GAV08673.1"/>
    <property type="molecule type" value="Genomic_DNA"/>
</dbReference>
<comment type="similarity">
    <text evidence="2">Belongs to the TMEM231 family.</text>
</comment>
<keyword evidence="5 12" id="KW-0812">Transmembrane</keyword>
<dbReference type="PANTHER" id="PTHR14605">
    <property type="entry name" value="CHST5 PROTEIN"/>
    <property type="match status" value="1"/>
</dbReference>
<keyword evidence="14" id="KW-1185">Reference proteome</keyword>
<dbReference type="STRING" id="947166.A0A1D1W723"/>
<keyword evidence="9" id="KW-0325">Glycoprotein</keyword>
<evidence type="ECO:0000256" key="10">
    <source>
        <dbReference type="ARBA" id="ARBA00023273"/>
    </source>
</evidence>
<dbReference type="OrthoDB" id="426438at2759"/>
<comment type="subcellular location">
    <subcellularLocation>
        <location evidence="1">Cell projection</location>
        <location evidence="1">Cilium membrane</location>
        <topology evidence="1">Multi-pass membrane protein</topology>
    </subcellularLocation>
</comment>
<name>A0A1D1W723_RAMVA</name>
<evidence type="ECO:0000256" key="1">
    <source>
        <dbReference type="ARBA" id="ARBA00004272"/>
    </source>
</evidence>
<gene>
    <name evidence="13" type="primary">RvY_18332-1</name>
    <name evidence="13" type="synonym">RvY_18332.1</name>
    <name evidence="13" type="ORF">RvY_18332</name>
</gene>
<sequence length="315" mass="35810">MKMAYMTVYNQDVQEEHKGSLTSAAVLVQLLLLALTLAVPIALLAINSDIWPLYTTIYEQPLVRYQQMAMINMETTSGSVLTWSTMPQYNQLMTSAYRPAVLRSKEEDLDEDKKPDRFQLTLDIPLDNDERIVGFTFILFFDFILRQRSNFRMSTVAIIQHNSASPCSQFLADGSLRLVQTSPLPPQGSEDYSLQDPIINMNSSSVNDFSLSSLMQNGAFRKARTILDTTSPICVKGPQLNQPFHMEVTVHFPVVPVWVQTTILHRLTTAGAAFTFWLLPFFLFSCLLRKFLFSNALLSTVSTSKYSMKHYMMEK</sequence>
<accession>A0A1D1W723</accession>
<dbReference type="AlphaFoldDB" id="A0A1D1W723"/>
<evidence type="ECO:0000256" key="11">
    <source>
        <dbReference type="ARBA" id="ARBA00024803"/>
    </source>
</evidence>
<comment type="caution">
    <text evidence="13">The sequence shown here is derived from an EMBL/GenBank/DDBJ whole genome shotgun (WGS) entry which is preliminary data.</text>
</comment>
<organism evidence="13 14">
    <name type="scientific">Ramazzottius varieornatus</name>
    <name type="common">Water bear</name>
    <name type="synonym">Tardigrade</name>
    <dbReference type="NCBI Taxonomy" id="947166"/>
    <lineage>
        <taxon>Eukaryota</taxon>
        <taxon>Metazoa</taxon>
        <taxon>Ecdysozoa</taxon>
        <taxon>Tardigrada</taxon>
        <taxon>Eutardigrada</taxon>
        <taxon>Parachela</taxon>
        <taxon>Hypsibioidea</taxon>
        <taxon>Ramazzottiidae</taxon>
        <taxon>Ramazzottius</taxon>
    </lineage>
</organism>
<evidence type="ECO:0000256" key="6">
    <source>
        <dbReference type="ARBA" id="ARBA00022989"/>
    </source>
</evidence>
<keyword evidence="6 12" id="KW-1133">Transmembrane helix</keyword>
<dbReference type="GO" id="GO:0035869">
    <property type="term" value="C:ciliary transition zone"/>
    <property type="evidence" value="ECO:0007669"/>
    <property type="project" value="TreeGrafter"/>
</dbReference>
<evidence type="ECO:0000256" key="3">
    <source>
        <dbReference type="ARBA" id="ARBA00015087"/>
    </source>
</evidence>
<comment type="function">
    <text evidence="11">Transmembrane component of the tectonic-like complex, a complex localized at the transition zone of primary cilia and acting as a barrier that prevents diffusion of transmembrane proteins between the cilia and plasma membranes. Required for ciliogenesis and sonic hedgehog/SHH signaling.</text>
</comment>
<evidence type="ECO:0000256" key="9">
    <source>
        <dbReference type="ARBA" id="ARBA00023180"/>
    </source>
</evidence>
<proteinExistence type="inferred from homology"/>
<dbReference type="PANTHER" id="PTHR14605:SF1">
    <property type="entry name" value="TRANSMEMBRANE PROTEIN 231"/>
    <property type="match status" value="1"/>
</dbReference>
<dbReference type="GO" id="GO:0060271">
    <property type="term" value="P:cilium assembly"/>
    <property type="evidence" value="ECO:0007669"/>
    <property type="project" value="TreeGrafter"/>
</dbReference>
<reference evidence="13 14" key="1">
    <citation type="journal article" date="2016" name="Nat. Commun.">
        <title>Extremotolerant tardigrade genome and improved radiotolerance of human cultured cells by tardigrade-unique protein.</title>
        <authorList>
            <person name="Hashimoto T."/>
            <person name="Horikawa D.D."/>
            <person name="Saito Y."/>
            <person name="Kuwahara H."/>
            <person name="Kozuka-Hata H."/>
            <person name="Shin-I T."/>
            <person name="Minakuchi Y."/>
            <person name="Ohishi K."/>
            <person name="Motoyama A."/>
            <person name="Aizu T."/>
            <person name="Enomoto A."/>
            <person name="Kondo K."/>
            <person name="Tanaka S."/>
            <person name="Hara Y."/>
            <person name="Koshikawa S."/>
            <person name="Sagara H."/>
            <person name="Miura T."/>
            <person name="Yokobori S."/>
            <person name="Miyagawa K."/>
            <person name="Suzuki Y."/>
            <person name="Kubo T."/>
            <person name="Oyama M."/>
            <person name="Kohara Y."/>
            <person name="Fujiyama A."/>
            <person name="Arakawa K."/>
            <person name="Katayama T."/>
            <person name="Toyoda A."/>
            <person name="Kunieda T."/>
        </authorList>
    </citation>
    <scope>NUCLEOTIDE SEQUENCE [LARGE SCALE GENOMIC DNA]</scope>
    <source>
        <strain evidence="13 14">YOKOZUNA-1</strain>
    </source>
</reference>
<evidence type="ECO:0000313" key="13">
    <source>
        <dbReference type="EMBL" id="GAV08673.1"/>
    </source>
</evidence>
<evidence type="ECO:0000256" key="5">
    <source>
        <dbReference type="ARBA" id="ARBA00022692"/>
    </source>
</evidence>
<keyword evidence="4" id="KW-1003">Cell membrane</keyword>
<evidence type="ECO:0000256" key="2">
    <source>
        <dbReference type="ARBA" id="ARBA00009082"/>
    </source>
</evidence>
<dbReference type="InterPro" id="IPR019306">
    <property type="entry name" value="TMEM231"/>
</dbReference>
<feature type="transmembrane region" description="Helical" evidence="12">
    <location>
        <begin position="270"/>
        <end position="288"/>
    </location>
</feature>
<dbReference type="GO" id="GO:0032880">
    <property type="term" value="P:regulation of protein localization"/>
    <property type="evidence" value="ECO:0007669"/>
    <property type="project" value="TreeGrafter"/>
</dbReference>
<evidence type="ECO:0000256" key="7">
    <source>
        <dbReference type="ARBA" id="ARBA00023069"/>
    </source>
</evidence>
<evidence type="ECO:0000256" key="4">
    <source>
        <dbReference type="ARBA" id="ARBA00022475"/>
    </source>
</evidence>
<feature type="transmembrane region" description="Helical" evidence="12">
    <location>
        <begin position="21"/>
        <end position="46"/>
    </location>
</feature>
<keyword evidence="8 12" id="KW-0472">Membrane</keyword>
<keyword evidence="10" id="KW-0966">Cell projection</keyword>
<evidence type="ECO:0000313" key="14">
    <source>
        <dbReference type="Proteomes" id="UP000186922"/>
    </source>
</evidence>
<protein>
    <recommendedName>
        <fullName evidence="3">Transmembrane protein 231</fullName>
    </recommendedName>
</protein>
<dbReference type="Pfam" id="PF10149">
    <property type="entry name" value="TM231"/>
    <property type="match status" value="1"/>
</dbReference>
<evidence type="ECO:0000256" key="8">
    <source>
        <dbReference type="ARBA" id="ARBA00023136"/>
    </source>
</evidence>